<proteinExistence type="predicted"/>
<protein>
    <submittedName>
        <fullName evidence="1">Uncharacterized protein</fullName>
    </submittedName>
</protein>
<name>A0ACB7RNK3_HYAAI</name>
<organism evidence="1 2">
    <name type="scientific">Hyalomma asiaticum</name>
    <name type="common">Tick</name>
    <dbReference type="NCBI Taxonomy" id="266040"/>
    <lineage>
        <taxon>Eukaryota</taxon>
        <taxon>Metazoa</taxon>
        <taxon>Ecdysozoa</taxon>
        <taxon>Arthropoda</taxon>
        <taxon>Chelicerata</taxon>
        <taxon>Arachnida</taxon>
        <taxon>Acari</taxon>
        <taxon>Parasitiformes</taxon>
        <taxon>Ixodida</taxon>
        <taxon>Ixodoidea</taxon>
        <taxon>Ixodidae</taxon>
        <taxon>Hyalomminae</taxon>
        <taxon>Hyalomma</taxon>
    </lineage>
</organism>
<sequence length="90" mass="9315">MASAQENSHQESCTVMGSPRCACEGSTVNGAAAAISNQRQWSLDRGDGGDVDTTGGTDTESSFTCELPALAEGQLHLQVEPVSSPTKSKE</sequence>
<accession>A0ACB7RNK3</accession>
<gene>
    <name evidence="1" type="ORF">HPB50_013868</name>
</gene>
<comment type="caution">
    <text evidence="1">The sequence shown here is derived from an EMBL/GenBank/DDBJ whole genome shotgun (WGS) entry which is preliminary data.</text>
</comment>
<evidence type="ECO:0000313" key="2">
    <source>
        <dbReference type="Proteomes" id="UP000821845"/>
    </source>
</evidence>
<dbReference type="Proteomes" id="UP000821845">
    <property type="component" value="Chromosome 8"/>
</dbReference>
<reference evidence="1" key="1">
    <citation type="submission" date="2020-05" db="EMBL/GenBank/DDBJ databases">
        <title>Large-scale comparative analyses of tick genomes elucidate their genetic diversity and vector capacities.</title>
        <authorList>
            <person name="Jia N."/>
            <person name="Wang J."/>
            <person name="Shi W."/>
            <person name="Du L."/>
            <person name="Sun Y."/>
            <person name="Zhan W."/>
            <person name="Jiang J."/>
            <person name="Wang Q."/>
            <person name="Zhang B."/>
            <person name="Ji P."/>
            <person name="Sakyi L.B."/>
            <person name="Cui X."/>
            <person name="Yuan T."/>
            <person name="Jiang B."/>
            <person name="Yang W."/>
            <person name="Lam T.T.-Y."/>
            <person name="Chang Q."/>
            <person name="Ding S."/>
            <person name="Wang X."/>
            <person name="Zhu J."/>
            <person name="Ruan X."/>
            <person name="Zhao L."/>
            <person name="Wei J."/>
            <person name="Que T."/>
            <person name="Du C."/>
            <person name="Cheng J."/>
            <person name="Dai P."/>
            <person name="Han X."/>
            <person name="Huang E."/>
            <person name="Gao Y."/>
            <person name="Liu J."/>
            <person name="Shao H."/>
            <person name="Ye R."/>
            <person name="Li L."/>
            <person name="Wei W."/>
            <person name="Wang X."/>
            <person name="Wang C."/>
            <person name="Yang T."/>
            <person name="Huo Q."/>
            <person name="Li W."/>
            <person name="Guo W."/>
            <person name="Chen H."/>
            <person name="Zhou L."/>
            <person name="Ni X."/>
            <person name="Tian J."/>
            <person name="Zhou Y."/>
            <person name="Sheng Y."/>
            <person name="Liu T."/>
            <person name="Pan Y."/>
            <person name="Xia L."/>
            <person name="Li J."/>
            <person name="Zhao F."/>
            <person name="Cao W."/>
        </authorList>
    </citation>
    <scope>NUCLEOTIDE SEQUENCE</scope>
    <source>
        <strain evidence="1">Hyas-2018</strain>
    </source>
</reference>
<evidence type="ECO:0000313" key="1">
    <source>
        <dbReference type="EMBL" id="KAH6924223.1"/>
    </source>
</evidence>
<dbReference type="EMBL" id="CM023488">
    <property type="protein sequence ID" value="KAH6924223.1"/>
    <property type="molecule type" value="Genomic_DNA"/>
</dbReference>
<keyword evidence="2" id="KW-1185">Reference proteome</keyword>